<keyword evidence="5" id="KW-1185">Reference proteome</keyword>
<feature type="compositionally biased region" description="Polar residues" evidence="1">
    <location>
        <begin position="391"/>
        <end position="400"/>
    </location>
</feature>
<feature type="transmembrane region" description="Helical" evidence="2">
    <location>
        <begin position="260"/>
        <end position="283"/>
    </location>
</feature>
<evidence type="ECO:0000256" key="1">
    <source>
        <dbReference type="SAM" id="MobiDB-lite"/>
    </source>
</evidence>
<dbReference type="EMBL" id="LACB01000168">
    <property type="protein sequence ID" value="KAJ9487267.1"/>
    <property type="molecule type" value="Genomic_DNA"/>
</dbReference>
<protein>
    <submittedName>
        <fullName evidence="4">Uncharacterized protein</fullName>
    </submittedName>
</protein>
<evidence type="ECO:0000313" key="4">
    <source>
        <dbReference type="EMBL" id="KAJ9487267.1"/>
    </source>
</evidence>
<dbReference type="AlphaFoldDB" id="A0AAI9TH64"/>
<dbReference type="Proteomes" id="UP001227192">
    <property type="component" value="Unassembled WGS sequence"/>
</dbReference>
<keyword evidence="2" id="KW-0812">Transmembrane</keyword>
<sequence length="463" mass="51593">MVPSHSLILLLSLVLRPFVQAAPWIVTDTYEQEVNTDYYSELVTEVNQITPTATLPVEALSTVTSTNTIYDYTVVEKLYPTGYGEEPDLYDGYRNAIGSDRTYHSTIYKVNLTFSAPTACSTQWTTTTAARVRPPYGIATLLPRDDVVTSTSVDNSQPFEPTTYIYEVVFVEPTQIPSKTLDSLSLYNTPTSRYIGSGCQFTGVSSDYNGNSGYYTGLSDGPGDTQYTDGSSSSGSGYYNYGYDDDYDWFTSTWGSGLGISYLAIVLICGLGWIGIVFILGMIEAWVRFRRLMTGWQTRRGFPLFWSFILLPLSLFCLFCFRKGYRARSKEDAEILKKRWDAMGFWTRMRLFFAWGFRFKYPTVLGPAPETVKENKRPVESGPRLLDVTPPGTNAPSRAASTEGAPGAGPEVGQVPASQAQAQPHSFSQSQKEKSQIWFSGIAERGGRTRSLKIKSLTLYRLS</sequence>
<keyword evidence="2" id="KW-1133">Transmembrane helix</keyword>
<evidence type="ECO:0000256" key="3">
    <source>
        <dbReference type="SAM" id="SignalP"/>
    </source>
</evidence>
<name>A0AAI9TH64_PENTH</name>
<feature type="compositionally biased region" description="Polar residues" evidence="1">
    <location>
        <begin position="416"/>
        <end position="430"/>
    </location>
</feature>
<gene>
    <name evidence="4" type="ORF">VN97_g6045</name>
</gene>
<keyword evidence="2" id="KW-0472">Membrane</keyword>
<comment type="caution">
    <text evidence="4">The sequence shown here is derived from an EMBL/GenBank/DDBJ whole genome shotgun (WGS) entry which is preliminary data.</text>
</comment>
<feature type="chain" id="PRO_5042592580" evidence="3">
    <location>
        <begin position="22"/>
        <end position="463"/>
    </location>
</feature>
<feature type="transmembrane region" description="Helical" evidence="2">
    <location>
        <begin position="304"/>
        <end position="325"/>
    </location>
</feature>
<accession>A0AAI9TH64</accession>
<evidence type="ECO:0000313" key="5">
    <source>
        <dbReference type="Proteomes" id="UP001227192"/>
    </source>
</evidence>
<organism evidence="4 5">
    <name type="scientific">Penicillium thymicola</name>
    <dbReference type="NCBI Taxonomy" id="293382"/>
    <lineage>
        <taxon>Eukaryota</taxon>
        <taxon>Fungi</taxon>
        <taxon>Dikarya</taxon>
        <taxon>Ascomycota</taxon>
        <taxon>Pezizomycotina</taxon>
        <taxon>Eurotiomycetes</taxon>
        <taxon>Eurotiomycetidae</taxon>
        <taxon>Eurotiales</taxon>
        <taxon>Aspergillaceae</taxon>
        <taxon>Penicillium</taxon>
    </lineage>
</organism>
<feature type="region of interest" description="Disordered" evidence="1">
    <location>
        <begin position="372"/>
        <end position="435"/>
    </location>
</feature>
<evidence type="ECO:0000256" key="2">
    <source>
        <dbReference type="SAM" id="Phobius"/>
    </source>
</evidence>
<keyword evidence="3" id="KW-0732">Signal</keyword>
<reference evidence="4" key="1">
    <citation type="submission" date="2015-06" db="EMBL/GenBank/DDBJ databases">
        <authorList>
            <person name="Nguyen H."/>
        </authorList>
    </citation>
    <scope>NUCLEOTIDE SEQUENCE</scope>
    <source>
        <strain evidence="4">DAOM 180753</strain>
    </source>
</reference>
<reference evidence="4" key="2">
    <citation type="journal article" date="2016" name="Fungal Biol.">
        <title>Ochratoxin A production by Penicillium thymicola.</title>
        <authorList>
            <person name="Nguyen H.D.T."/>
            <person name="McMullin D.R."/>
            <person name="Ponomareva E."/>
            <person name="Riley R."/>
            <person name="Pomraning K.R."/>
            <person name="Baker S.E."/>
            <person name="Seifert K.A."/>
        </authorList>
    </citation>
    <scope>NUCLEOTIDE SEQUENCE</scope>
    <source>
        <strain evidence="4">DAOM 180753</strain>
    </source>
</reference>
<proteinExistence type="predicted"/>
<feature type="signal peptide" evidence="3">
    <location>
        <begin position="1"/>
        <end position="21"/>
    </location>
</feature>